<evidence type="ECO:0000313" key="2">
    <source>
        <dbReference type="EMBL" id="PLB41422.1"/>
    </source>
</evidence>
<gene>
    <name evidence="2" type="ORF">BDW47DRAFT_99039</name>
</gene>
<accession>A0A2I2FLC3</accession>
<evidence type="ECO:0000256" key="1">
    <source>
        <dbReference type="SAM" id="SignalP"/>
    </source>
</evidence>
<dbReference type="OrthoDB" id="7984201at2759"/>
<dbReference type="PANTHER" id="PTHR13593">
    <property type="match status" value="1"/>
</dbReference>
<dbReference type="AlphaFoldDB" id="A0A2I2FLC3"/>
<dbReference type="Pfam" id="PF26146">
    <property type="entry name" value="PI-PLC_X"/>
    <property type="match status" value="1"/>
</dbReference>
<dbReference type="InterPro" id="IPR017946">
    <property type="entry name" value="PLC-like_Pdiesterase_TIM-brl"/>
</dbReference>
<feature type="signal peptide" evidence="1">
    <location>
        <begin position="1"/>
        <end position="26"/>
    </location>
</feature>
<dbReference type="RefSeq" id="XP_024675434.1">
    <property type="nucleotide sequence ID" value="XM_024820793.1"/>
</dbReference>
<dbReference type="Gene3D" id="3.20.20.190">
    <property type="entry name" value="Phosphatidylinositol (PI) phosphodiesterase"/>
    <property type="match status" value="1"/>
</dbReference>
<dbReference type="SUPFAM" id="SSF51695">
    <property type="entry name" value="PLC-like phosphodiesterases"/>
    <property type="match status" value="1"/>
</dbReference>
<dbReference type="GeneID" id="36527953"/>
<dbReference type="InterPro" id="IPR051057">
    <property type="entry name" value="PI-PLC_domain"/>
</dbReference>
<keyword evidence="3" id="KW-1185">Reference proteome</keyword>
<dbReference type="PANTHER" id="PTHR13593:SF146">
    <property type="entry name" value="PLC-LIKE PHOSPHODIESTERASE"/>
    <property type="match status" value="1"/>
</dbReference>
<dbReference type="GO" id="GO:0008081">
    <property type="term" value="F:phosphoric diester hydrolase activity"/>
    <property type="evidence" value="ECO:0007669"/>
    <property type="project" value="InterPro"/>
</dbReference>
<protein>
    <submittedName>
        <fullName evidence="2">PLC-like phosphodiesterase</fullName>
    </submittedName>
</protein>
<reference evidence="2 3" key="1">
    <citation type="submission" date="2017-12" db="EMBL/GenBank/DDBJ databases">
        <authorList>
            <consortium name="DOE Joint Genome Institute"/>
            <person name="Haridas S."/>
            <person name="Kjaerbolling I."/>
            <person name="Vesth T.C."/>
            <person name="Frisvad J.C."/>
            <person name="Nybo J.L."/>
            <person name="Theobald S."/>
            <person name="Kuo A."/>
            <person name="Bowyer P."/>
            <person name="Matsuda Y."/>
            <person name="Mondo S."/>
            <person name="Lyhne E.K."/>
            <person name="Kogle M.E."/>
            <person name="Clum A."/>
            <person name="Lipzen A."/>
            <person name="Salamov A."/>
            <person name="Ngan C.Y."/>
            <person name="Daum C."/>
            <person name="Chiniquy J."/>
            <person name="Barry K."/>
            <person name="LaButti K."/>
            <person name="Simmons B.A."/>
            <person name="Magnuson J.K."/>
            <person name="Mortensen U.H."/>
            <person name="Larsen T.O."/>
            <person name="Grigoriev I.V."/>
            <person name="Baker S.E."/>
            <person name="Andersen M.R."/>
            <person name="Nordberg H.P."/>
            <person name="Cantor M.N."/>
            <person name="Hua S.X."/>
        </authorList>
    </citation>
    <scope>NUCLEOTIDE SEQUENCE [LARGE SCALE GENOMIC DNA]</scope>
    <source>
        <strain evidence="2 3">CBS 102.13</strain>
    </source>
</reference>
<organism evidence="2 3">
    <name type="scientific">Aspergillus candidus</name>
    <dbReference type="NCBI Taxonomy" id="41067"/>
    <lineage>
        <taxon>Eukaryota</taxon>
        <taxon>Fungi</taxon>
        <taxon>Dikarya</taxon>
        <taxon>Ascomycota</taxon>
        <taxon>Pezizomycotina</taxon>
        <taxon>Eurotiomycetes</taxon>
        <taxon>Eurotiomycetidae</taxon>
        <taxon>Eurotiales</taxon>
        <taxon>Aspergillaceae</taxon>
        <taxon>Aspergillus</taxon>
        <taxon>Aspergillus subgen. Circumdati</taxon>
    </lineage>
</organism>
<keyword evidence="1" id="KW-0732">Signal</keyword>
<name>A0A2I2FLC3_ASPCN</name>
<feature type="chain" id="PRO_5014135206" evidence="1">
    <location>
        <begin position="27"/>
        <end position="316"/>
    </location>
</feature>
<dbReference type="EMBL" id="KZ559120">
    <property type="protein sequence ID" value="PLB41422.1"/>
    <property type="molecule type" value="Genomic_DNA"/>
</dbReference>
<dbReference type="Proteomes" id="UP000234585">
    <property type="component" value="Unassembled WGS sequence"/>
</dbReference>
<proteinExistence type="predicted"/>
<dbReference type="STRING" id="41067.A0A2I2FLC3"/>
<sequence>MASTLSYLTLSLLLPTLLLHPSPVSSAAATAAAAAAPKACNGQSTYCTRKYSQLTHLGAHDSPFVGPLPQQNQNLEVTEQLDLGIRFLQGQTHKSLDEKDPIRLCHTSCFLEDAGTLVSFLETVKTWLDAHPDEVVTLLLTNGDNLPVSRFDQAFAEAKVNEYAFVPEGSPDVLAMDAWPTLGSLIENNKRLVVFLDYGSDPKTTPYILDEFAYFFETPYGITDASFPNCSIDRPPGASPDGRMYIVNHFLDKEVLGVLIPDRLHAAKTNAASGDGSIGAQSELCESIYHRLPNVVLADFVDQGEVMAAQDRLNGV</sequence>
<evidence type="ECO:0000313" key="3">
    <source>
        <dbReference type="Proteomes" id="UP000234585"/>
    </source>
</evidence>
<dbReference type="GO" id="GO:0006629">
    <property type="term" value="P:lipid metabolic process"/>
    <property type="evidence" value="ECO:0007669"/>
    <property type="project" value="InterPro"/>
</dbReference>